<feature type="transmembrane region" description="Helical" evidence="1">
    <location>
        <begin position="12"/>
        <end position="31"/>
    </location>
</feature>
<sequence>MVFYLRGFVGLLLTPSMVLAIVVAVGTFLQFSPRRRRKGRRLLAIGVVALWMISLGLPFDLIGRWLEGRHPAIALPEQALELAAVRWIVVLDGGHLSGEHLPSSSLPNDASIYRAVEGIRLYRAIPESRIILSSEASYSRLTSELGVASARMDLQESA</sequence>
<keyword evidence="1" id="KW-0472">Membrane</keyword>
<feature type="transmembrane region" description="Helical" evidence="1">
    <location>
        <begin position="43"/>
        <end position="66"/>
    </location>
</feature>
<keyword evidence="1" id="KW-1133">Transmembrane helix</keyword>
<evidence type="ECO:0008006" key="3">
    <source>
        <dbReference type="Google" id="ProtNLM"/>
    </source>
</evidence>
<protein>
    <recommendedName>
        <fullName evidence="3">DUF218 domain-containing protein</fullName>
    </recommendedName>
</protein>
<name>A0A383B1A4_9ZZZZ</name>
<accession>A0A383B1A4</accession>
<gene>
    <name evidence="2" type="ORF">METZ01_LOCUS466505</name>
</gene>
<evidence type="ECO:0000256" key="1">
    <source>
        <dbReference type="SAM" id="Phobius"/>
    </source>
</evidence>
<dbReference type="EMBL" id="UINC01196585">
    <property type="protein sequence ID" value="SVE13651.1"/>
    <property type="molecule type" value="Genomic_DNA"/>
</dbReference>
<feature type="non-terminal residue" evidence="2">
    <location>
        <position position="158"/>
    </location>
</feature>
<organism evidence="2">
    <name type="scientific">marine metagenome</name>
    <dbReference type="NCBI Taxonomy" id="408172"/>
    <lineage>
        <taxon>unclassified sequences</taxon>
        <taxon>metagenomes</taxon>
        <taxon>ecological metagenomes</taxon>
    </lineage>
</organism>
<reference evidence="2" key="1">
    <citation type="submission" date="2018-05" db="EMBL/GenBank/DDBJ databases">
        <authorList>
            <person name="Lanie J.A."/>
            <person name="Ng W.-L."/>
            <person name="Kazmierczak K.M."/>
            <person name="Andrzejewski T.M."/>
            <person name="Davidsen T.M."/>
            <person name="Wayne K.J."/>
            <person name="Tettelin H."/>
            <person name="Glass J.I."/>
            <person name="Rusch D."/>
            <person name="Podicherti R."/>
            <person name="Tsui H.-C.T."/>
            <person name="Winkler M.E."/>
        </authorList>
    </citation>
    <scope>NUCLEOTIDE SEQUENCE</scope>
</reference>
<evidence type="ECO:0000313" key="2">
    <source>
        <dbReference type="EMBL" id="SVE13651.1"/>
    </source>
</evidence>
<proteinExistence type="predicted"/>
<dbReference type="AlphaFoldDB" id="A0A383B1A4"/>
<keyword evidence="1" id="KW-0812">Transmembrane</keyword>